<reference evidence="1 2" key="1">
    <citation type="submission" date="2017-09" db="EMBL/GenBank/DDBJ databases">
        <title>Evaluation of Pacific Biosciences Sequencing Technology to Finishing C. thermocellum Genome Sequences.</title>
        <authorList>
            <person name="Brown S."/>
        </authorList>
    </citation>
    <scope>NUCLEOTIDE SEQUENCE [LARGE SCALE GENOMIC DNA]</scope>
    <source>
        <strain evidence="1 2">AD2</strain>
    </source>
</reference>
<gene>
    <name evidence="1" type="ORF">M972_11791</name>
</gene>
<dbReference type="Proteomes" id="UP000223596">
    <property type="component" value="Unassembled WGS sequence"/>
</dbReference>
<comment type="caution">
    <text evidence="1">The sequence shown here is derived from an EMBL/GenBank/DDBJ whole genome shotgun (WGS) entry which is preliminary data.</text>
</comment>
<protein>
    <submittedName>
        <fullName evidence="1">CRISPR-associated protein Csh1</fullName>
    </submittedName>
</protein>
<dbReference type="AlphaFoldDB" id="A0AB36TDM8"/>
<sequence length="249" mass="28369">MLAGVLQLGQYALNKKSTDTEEYLQIIENPNDKGNYNHVLKIAFESTEGNIVYRGVEYEEFSSKKINNHAYKKGSARGGDITPTSKYTDSTKTLNKIMISFNDILKSANQNDDEQKIFKSIYEYMVSNQENIANDITEKIKSIPLKKGESCIVTITLIENNNERCIDDSQPIKNYLAGIFDGQYCSKYGKTSKGKGICCYCKNESEVFRFVTMYDSSTFDKVGLATYFFKQENARKNLFIDIENQQYSA</sequence>
<name>A0AB36TDM8_ACETH</name>
<dbReference type="Pfam" id="PF09484">
    <property type="entry name" value="Cas_TM1802"/>
    <property type="match status" value="1"/>
</dbReference>
<dbReference type="EMBL" id="PDBW01000001">
    <property type="protein sequence ID" value="PFH02029.1"/>
    <property type="molecule type" value="Genomic_DNA"/>
</dbReference>
<organism evidence="1 2">
    <name type="scientific">Acetivibrio thermocellus AD2</name>
    <dbReference type="NCBI Taxonomy" id="1138384"/>
    <lineage>
        <taxon>Bacteria</taxon>
        <taxon>Bacillati</taxon>
        <taxon>Bacillota</taxon>
        <taxon>Clostridia</taxon>
        <taxon>Eubacteriales</taxon>
        <taxon>Oscillospiraceae</taxon>
        <taxon>Acetivibrio</taxon>
    </lineage>
</organism>
<proteinExistence type="predicted"/>
<evidence type="ECO:0000313" key="1">
    <source>
        <dbReference type="EMBL" id="PFH02029.1"/>
    </source>
</evidence>
<evidence type="ECO:0000313" key="2">
    <source>
        <dbReference type="Proteomes" id="UP000223596"/>
    </source>
</evidence>
<accession>A0AB36TDM8</accession>
<dbReference type="InterPro" id="IPR013389">
    <property type="entry name" value="CRISPR-assoc_prot_Cas8b"/>
</dbReference>